<dbReference type="AlphaFoldDB" id="Q1QLT0"/>
<evidence type="ECO:0008006" key="3">
    <source>
        <dbReference type="Google" id="ProtNLM"/>
    </source>
</evidence>
<reference evidence="1 2" key="1">
    <citation type="submission" date="2006-03" db="EMBL/GenBank/DDBJ databases">
        <title>Complete sequence of chromosome of Nitrobacter hamburgensis X14.</title>
        <authorList>
            <consortium name="US DOE Joint Genome Institute"/>
            <person name="Copeland A."/>
            <person name="Lucas S."/>
            <person name="Lapidus A."/>
            <person name="Barry K."/>
            <person name="Detter J.C."/>
            <person name="Glavina del Rio T."/>
            <person name="Hammon N."/>
            <person name="Israni S."/>
            <person name="Dalin E."/>
            <person name="Tice H."/>
            <person name="Pitluck S."/>
            <person name="Chain P."/>
            <person name="Malfatti S."/>
            <person name="Shin M."/>
            <person name="Vergez L."/>
            <person name="Schmutz J."/>
            <person name="Larimer F."/>
            <person name="Land M."/>
            <person name="Hauser L."/>
            <person name="Kyrpides N."/>
            <person name="Ivanova N."/>
            <person name="Ward B."/>
            <person name="Arp D."/>
            <person name="Klotz M."/>
            <person name="Stein L."/>
            <person name="O'Mullan G."/>
            <person name="Starkenburg S."/>
            <person name="Sayavedra L."/>
            <person name="Poret-Peterson A.T."/>
            <person name="Gentry M.E."/>
            <person name="Bruce D."/>
            <person name="Richardson P."/>
        </authorList>
    </citation>
    <scope>NUCLEOTIDE SEQUENCE [LARGE SCALE GENOMIC DNA]</scope>
    <source>
        <strain evidence="2">DSM 10229 / NCIMB 13809 / X14</strain>
    </source>
</reference>
<gene>
    <name evidence="1" type="ordered locus">Nham_2019</name>
</gene>
<dbReference type="RefSeq" id="WP_011510497.1">
    <property type="nucleotide sequence ID" value="NC_007964.1"/>
</dbReference>
<dbReference type="EMBL" id="CP000319">
    <property type="protein sequence ID" value="ABE62817.1"/>
    <property type="molecule type" value="Genomic_DNA"/>
</dbReference>
<protein>
    <recommendedName>
        <fullName evidence="3">Phage head-tail adaptor</fullName>
    </recommendedName>
</protein>
<dbReference type="InterPro" id="IPR038666">
    <property type="entry name" value="SSP1_head-tail_sf"/>
</dbReference>
<organism evidence="1 2">
    <name type="scientific">Nitrobacter hamburgensis (strain DSM 10229 / NCIMB 13809 / X14)</name>
    <dbReference type="NCBI Taxonomy" id="323097"/>
    <lineage>
        <taxon>Bacteria</taxon>
        <taxon>Pseudomonadati</taxon>
        <taxon>Pseudomonadota</taxon>
        <taxon>Alphaproteobacteria</taxon>
        <taxon>Hyphomicrobiales</taxon>
        <taxon>Nitrobacteraceae</taxon>
        <taxon>Nitrobacter</taxon>
    </lineage>
</organism>
<evidence type="ECO:0000313" key="1">
    <source>
        <dbReference type="EMBL" id="ABE62817.1"/>
    </source>
</evidence>
<accession>Q1QLT0</accession>
<dbReference type="InterPro" id="IPR008767">
    <property type="entry name" value="Phage_SPP1_head-tail_adaptor"/>
</dbReference>
<dbReference type="Proteomes" id="UP000001953">
    <property type="component" value="Chromosome"/>
</dbReference>
<proteinExistence type="predicted"/>
<dbReference type="OrthoDB" id="7570189at2"/>
<name>Q1QLT0_NITHX</name>
<dbReference type="Pfam" id="PF05521">
    <property type="entry name" value="Phage_HCP"/>
    <property type="match status" value="1"/>
</dbReference>
<dbReference type="Gene3D" id="2.40.10.270">
    <property type="entry name" value="Bacteriophage SPP1 head-tail adaptor protein"/>
    <property type="match status" value="1"/>
</dbReference>
<keyword evidence="2" id="KW-1185">Reference proteome</keyword>
<dbReference type="STRING" id="323097.Nham_2019"/>
<dbReference type="KEGG" id="nha:Nham_2019"/>
<evidence type="ECO:0000313" key="2">
    <source>
        <dbReference type="Proteomes" id="UP000001953"/>
    </source>
</evidence>
<sequence length="111" mass="12015">MTTAGDLREKVELQALVTVSDGAGGSTQSWETVVTAPAAIKVLKAGEEVMQGRLATEQTLVVTLRWQSALADALTTWKLKNSRTGNLYGIKSITPDVRRAWVDILCQTDVL</sequence>
<dbReference type="HOGENOM" id="CLU_167591_0_0_5"/>
<dbReference type="NCBIfam" id="TIGR01563">
    <property type="entry name" value="gp16_SPP1"/>
    <property type="match status" value="1"/>
</dbReference>
<dbReference type="eggNOG" id="COG5614">
    <property type="taxonomic scope" value="Bacteria"/>
</dbReference>